<proteinExistence type="inferred from homology"/>
<dbReference type="RefSeq" id="WP_125134444.1">
    <property type="nucleotide sequence ID" value="NZ_RRUC01000008.1"/>
</dbReference>
<comment type="caution">
    <text evidence="3">The sequence shown here is derived from an EMBL/GenBank/DDBJ whole genome shotgun (WGS) entry which is preliminary data.</text>
</comment>
<evidence type="ECO:0000256" key="2">
    <source>
        <dbReference type="ARBA" id="ARBA00049988"/>
    </source>
</evidence>
<evidence type="ECO:0000256" key="1">
    <source>
        <dbReference type="ARBA" id="ARBA00022649"/>
    </source>
</evidence>
<dbReference type="InterPro" id="IPR014795">
    <property type="entry name" value="TacA_1-like"/>
</dbReference>
<sequence>MAQAHLPRITARIDLPTQDLLLRAASLIGISSINSFVLNAAIEKANAILKEEEMTRFNQEDAKLLLHYLDNPPPPNEKLVKLFKEYGGTE</sequence>
<dbReference type="GO" id="GO:0006355">
    <property type="term" value="P:regulation of DNA-templated transcription"/>
    <property type="evidence" value="ECO:0007669"/>
    <property type="project" value="InterPro"/>
</dbReference>
<comment type="similarity">
    <text evidence="2">Belongs to the TacA antitoxin family.</text>
</comment>
<dbReference type="Proteomes" id="UP000276010">
    <property type="component" value="Unassembled WGS sequence"/>
</dbReference>
<dbReference type="PANTHER" id="PTHR35401:SF2">
    <property type="entry name" value="ABC-TYPE TRANSPORT SYSTEM"/>
    <property type="match status" value="1"/>
</dbReference>
<dbReference type="Gene3D" id="1.10.1220.10">
    <property type="entry name" value="Met repressor-like"/>
    <property type="match status" value="1"/>
</dbReference>
<dbReference type="InterPro" id="IPR013321">
    <property type="entry name" value="Arc_rbn_hlx_hlx"/>
</dbReference>
<keyword evidence="1" id="KW-1277">Toxin-antitoxin system</keyword>
<dbReference type="Gene3D" id="1.20.890.30">
    <property type="entry name" value="VCA0319-like"/>
    <property type="match status" value="1"/>
</dbReference>
<dbReference type="Pfam" id="PF08681">
    <property type="entry name" value="TacA1"/>
    <property type="match status" value="1"/>
</dbReference>
<evidence type="ECO:0000313" key="3">
    <source>
        <dbReference type="EMBL" id="RRN05441.1"/>
    </source>
</evidence>
<gene>
    <name evidence="3" type="ORF">EIM44_01945</name>
</gene>
<protein>
    <submittedName>
        <fullName evidence="3">DUF1778 domain-containing protein</fullName>
    </submittedName>
</protein>
<organism evidence="3 4">
    <name type="scientific">Bibersteinia trehalosi</name>
    <name type="common">Pasteurella trehalosi</name>
    <dbReference type="NCBI Taxonomy" id="47735"/>
    <lineage>
        <taxon>Bacteria</taxon>
        <taxon>Pseudomonadati</taxon>
        <taxon>Pseudomonadota</taxon>
        <taxon>Gammaproteobacteria</taxon>
        <taxon>Pasteurellales</taxon>
        <taxon>Pasteurellaceae</taxon>
        <taxon>Bibersteinia</taxon>
    </lineage>
</organism>
<dbReference type="SUPFAM" id="SSF47598">
    <property type="entry name" value="Ribbon-helix-helix"/>
    <property type="match status" value="1"/>
</dbReference>
<dbReference type="EMBL" id="RRUC01000008">
    <property type="protein sequence ID" value="RRN05441.1"/>
    <property type="molecule type" value="Genomic_DNA"/>
</dbReference>
<dbReference type="AlphaFoldDB" id="A0A3R8LCY5"/>
<dbReference type="InterPro" id="IPR010985">
    <property type="entry name" value="Ribbon_hlx_hlx"/>
</dbReference>
<dbReference type="PANTHER" id="PTHR35401">
    <property type="entry name" value="COPG FAMILY HELIX-TURN-HELIX PROTEIN-RELATED-RELATED"/>
    <property type="match status" value="1"/>
</dbReference>
<evidence type="ECO:0000313" key="4">
    <source>
        <dbReference type="Proteomes" id="UP000276010"/>
    </source>
</evidence>
<accession>A0A3R8LCY5</accession>
<name>A0A3R8LCY5_BIBTR</name>
<reference evidence="3 4" key="1">
    <citation type="submission" date="2018-11" db="EMBL/GenBank/DDBJ databases">
        <title>Whole genome sequence of Bibersteinia trehalosi strain OADDL-BT1 an multidrug resistant pathogen isolate.</title>
        <authorList>
            <person name="Couger M."/>
            <person name="Ramachandran A."/>
        </authorList>
    </citation>
    <scope>NUCLEOTIDE SEQUENCE [LARGE SCALE GENOMIC DNA]</scope>
    <source>
        <strain evidence="3 4">OADDL-BT1</strain>
    </source>
</reference>